<evidence type="ECO:0000256" key="1">
    <source>
        <dbReference type="SAM" id="Phobius"/>
    </source>
</evidence>
<reference evidence="3" key="1">
    <citation type="submission" date="2015-08" db="EMBL/GenBank/DDBJ databases">
        <title>Vibrio galatheae sp. nov., a novel member of the Vibrionaceae family isolated from the Solomon Islands.</title>
        <authorList>
            <person name="Giubergia S."/>
            <person name="Machado H."/>
            <person name="Mateiu R.V."/>
            <person name="Gram L."/>
        </authorList>
    </citation>
    <scope>NUCLEOTIDE SEQUENCE [LARGE SCALE GENOMIC DNA]</scope>
    <source>
        <strain evidence="3">DSM 19584</strain>
    </source>
</reference>
<keyword evidence="1" id="KW-0812">Transmembrane</keyword>
<keyword evidence="1" id="KW-0472">Membrane</keyword>
<keyword evidence="1" id="KW-1133">Transmembrane helix</keyword>
<dbReference type="OrthoDB" id="7619188at2"/>
<comment type="caution">
    <text evidence="2">The sequence shown here is derived from an EMBL/GenBank/DDBJ whole genome shotgun (WGS) entry which is preliminary data.</text>
</comment>
<feature type="transmembrane region" description="Helical" evidence="1">
    <location>
        <begin position="115"/>
        <end position="134"/>
    </location>
</feature>
<dbReference type="AlphaFoldDB" id="A0A0M0HJ22"/>
<accession>A0A0M0HJ22</accession>
<sequence>MYKNPTDLELLECIYNHYRAEFELYDSDETIRDGKIYVPIDCKLIAGKLRADPELVFGRLYYHLANVYKYQQSKGVEVKLFEFEVDKQRHCIQFPVLASAVANLKADHQRYKHSLVASIFAVVVAVGAAAITAYDVFGSKT</sequence>
<keyword evidence="3" id="KW-1185">Reference proteome</keyword>
<dbReference type="PATRIC" id="fig|693.5.peg.3822"/>
<dbReference type="Proteomes" id="UP000037515">
    <property type="component" value="Unassembled WGS sequence"/>
</dbReference>
<dbReference type="RefSeq" id="WP_050450737.1">
    <property type="nucleotide sequence ID" value="NZ_LHPJ01000051.1"/>
</dbReference>
<proteinExistence type="predicted"/>
<evidence type="ECO:0000313" key="3">
    <source>
        <dbReference type="Proteomes" id="UP000037515"/>
    </source>
</evidence>
<protein>
    <submittedName>
        <fullName evidence="2">Uncharacterized protein</fullName>
    </submittedName>
</protein>
<evidence type="ECO:0000313" key="2">
    <source>
        <dbReference type="EMBL" id="KOO01787.1"/>
    </source>
</evidence>
<name>A0A0M0HJ22_VIBNE</name>
<gene>
    <name evidence="2" type="ORF">AKJ17_18795</name>
</gene>
<organism evidence="2 3">
    <name type="scientific">Vibrio nereis</name>
    <dbReference type="NCBI Taxonomy" id="693"/>
    <lineage>
        <taxon>Bacteria</taxon>
        <taxon>Pseudomonadati</taxon>
        <taxon>Pseudomonadota</taxon>
        <taxon>Gammaproteobacteria</taxon>
        <taxon>Vibrionales</taxon>
        <taxon>Vibrionaceae</taxon>
        <taxon>Vibrio</taxon>
    </lineage>
</organism>
<dbReference type="EMBL" id="LHPJ01000051">
    <property type="protein sequence ID" value="KOO01787.1"/>
    <property type="molecule type" value="Genomic_DNA"/>
</dbReference>
<dbReference type="STRING" id="693.AKJ17_18795"/>